<evidence type="ECO:0000259" key="2">
    <source>
        <dbReference type="PROSITE" id="PS50940"/>
    </source>
</evidence>
<dbReference type="SUPFAM" id="SSF57625">
    <property type="entry name" value="Invertebrate chitin-binding proteins"/>
    <property type="match status" value="1"/>
</dbReference>
<reference evidence="3" key="1">
    <citation type="submission" date="2022-07" db="EMBL/GenBank/DDBJ databases">
        <authorList>
            <person name="Trinca V."/>
            <person name="Uliana J.V.C."/>
            <person name="Torres T.T."/>
            <person name="Ward R.J."/>
            <person name="Monesi N."/>
        </authorList>
    </citation>
    <scope>NUCLEOTIDE SEQUENCE</scope>
    <source>
        <strain evidence="3">HSMRA1968</strain>
        <tissue evidence="3">Whole embryos</tissue>
    </source>
</reference>
<dbReference type="AlphaFoldDB" id="A0A9Q0MKY7"/>
<feature type="signal peptide" evidence="1">
    <location>
        <begin position="1"/>
        <end position="19"/>
    </location>
</feature>
<name>A0A9Q0MKY7_9DIPT</name>
<dbReference type="Gene3D" id="2.170.140.10">
    <property type="entry name" value="Chitin binding domain"/>
    <property type="match status" value="1"/>
</dbReference>
<keyword evidence="1" id="KW-0732">Signal</keyword>
<evidence type="ECO:0000256" key="1">
    <source>
        <dbReference type="SAM" id="SignalP"/>
    </source>
</evidence>
<comment type="caution">
    <text evidence="3">The sequence shown here is derived from an EMBL/GenBank/DDBJ whole genome shotgun (WGS) entry which is preliminary data.</text>
</comment>
<dbReference type="InterPro" id="IPR002557">
    <property type="entry name" value="Chitin-bd_dom"/>
</dbReference>
<dbReference type="Pfam" id="PF01607">
    <property type="entry name" value="CBM_14"/>
    <property type="match status" value="1"/>
</dbReference>
<dbReference type="InterPro" id="IPR036508">
    <property type="entry name" value="Chitin-bd_dom_sf"/>
</dbReference>
<organism evidence="3 4">
    <name type="scientific">Pseudolycoriella hygida</name>
    <dbReference type="NCBI Taxonomy" id="35572"/>
    <lineage>
        <taxon>Eukaryota</taxon>
        <taxon>Metazoa</taxon>
        <taxon>Ecdysozoa</taxon>
        <taxon>Arthropoda</taxon>
        <taxon>Hexapoda</taxon>
        <taxon>Insecta</taxon>
        <taxon>Pterygota</taxon>
        <taxon>Neoptera</taxon>
        <taxon>Endopterygota</taxon>
        <taxon>Diptera</taxon>
        <taxon>Nematocera</taxon>
        <taxon>Sciaroidea</taxon>
        <taxon>Sciaridae</taxon>
        <taxon>Pseudolycoriella</taxon>
    </lineage>
</organism>
<keyword evidence="4" id="KW-1185">Reference proteome</keyword>
<evidence type="ECO:0000313" key="3">
    <source>
        <dbReference type="EMBL" id="KAJ6623371.1"/>
    </source>
</evidence>
<dbReference type="Pfam" id="PF18885">
    <property type="entry name" value="DUF5648"/>
    <property type="match status" value="1"/>
</dbReference>
<feature type="chain" id="PRO_5040344686" description="Chitin-binding type-2 domain-containing protein" evidence="1">
    <location>
        <begin position="20"/>
        <end position="244"/>
    </location>
</feature>
<dbReference type="SMART" id="SM00494">
    <property type="entry name" value="ChtBD2"/>
    <property type="match status" value="1"/>
</dbReference>
<proteinExistence type="predicted"/>
<evidence type="ECO:0000313" key="4">
    <source>
        <dbReference type="Proteomes" id="UP001151699"/>
    </source>
</evidence>
<dbReference type="Proteomes" id="UP001151699">
    <property type="component" value="Unassembled WGS sequence"/>
</dbReference>
<sequence>MNWLLCCLILSSAAVAVSAECVEGTFAVHPNSCEKYLICTSAGVFEEMPCAPGTLFNAELNVCDWPCITNCANGTEITTTPPPVENVESCSCQVELAPLYHLEIPSNKHHFYTPSAEEAGRAVSQYGFVYRESPGLIAKNALDCQCRSSLKCPTRLYRIPTTSNPINDHFFTLDDADIFNYTQFYGYRWENWEAYRFYCSAVLGECGATVPLHRYLRSGKHYFSTTTVGHDDAKYEGVLCYIWP</sequence>
<feature type="domain" description="Chitin-binding type-2" evidence="2">
    <location>
        <begin position="18"/>
        <end position="73"/>
    </location>
</feature>
<dbReference type="GO" id="GO:0005576">
    <property type="term" value="C:extracellular region"/>
    <property type="evidence" value="ECO:0007669"/>
    <property type="project" value="InterPro"/>
</dbReference>
<dbReference type="InterPro" id="IPR043708">
    <property type="entry name" value="DUF5648"/>
</dbReference>
<dbReference type="PROSITE" id="PS50940">
    <property type="entry name" value="CHIT_BIND_II"/>
    <property type="match status" value="1"/>
</dbReference>
<dbReference type="OrthoDB" id="6020543at2759"/>
<accession>A0A9Q0MKY7</accession>
<gene>
    <name evidence="3" type="ORF">Bhyg_16451</name>
</gene>
<dbReference type="GO" id="GO:0008061">
    <property type="term" value="F:chitin binding"/>
    <property type="evidence" value="ECO:0007669"/>
    <property type="project" value="InterPro"/>
</dbReference>
<protein>
    <recommendedName>
        <fullName evidence="2">Chitin-binding type-2 domain-containing protein</fullName>
    </recommendedName>
</protein>
<dbReference type="EMBL" id="WJQU01003621">
    <property type="protein sequence ID" value="KAJ6623371.1"/>
    <property type="molecule type" value="Genomic_DNA"/>
</dbReference>